<proteinExistence type="predicted"/>
<evidence type="ECO:0008006" key="3">
    <source>
        <dbReference type="Google" id="ProtNLM"/>
    </source>
</evidence>
<dbReference type="Proteomes" id="UP000609849">
    <property type="component" value="Unassembled WGS sequence"/>
</dbReference>
<keyword evidence="2" id="KW-1185">Reference proteome</keyword>
<dbReference type="RefSeq" id="WP_153972525.1">
    <property type="nucleotide sequence ID" value="NZ_JACRWE010000007.1"/>
</dbReference>
<dbReference type="EMBL" id="JACRWE010000007">
    <property type="protein sequence ID" value="MBC5997835.1"/>
    <property type="molecule type" value="Genomic_DNA"/>
</dbReference>
<evidence type="ECO:0000313" key="2">
    <source>
        <dbReference type="Proteomes" id="UP000609849"/>
    </source>
</evidence>
<sequence>MNNITFGNILENLLYISNQKKSSLASNLGYDISYINKWISSKHLPSSKRINEICESIAEFIVSSLTDVTYDSLISYFEIDEDSDEEYLKKYIQEKLKEVYMDETRGMSDKTTQNIPKNTHSEEFYNSASSVRPTVVQKGFTNEIYSIVNKGEELDMVLSFNLFDLNYKDRVSLGNMKKILYEISRNTKTKVTLLMGLKSGLEESDDRILNALLGINLISTYPALDFDIYNCNVNPNSTISVIKDKFLITTMHYPDGECLLSTYSKDKKLVDEVYYNLMYTQRQKGKPLCEKKTPLSMIEDQTYIQYIMNNDLRCVLGSINEFFMPPDLFMEIAERTFGENENIMNELKKINIFLQNITYKSKLKVLIYETELRKYLSSGCLHFFNTPVTLTFKERERHIEFLEEILMESKGVEIRMVDGHFVDDFRNNDNPSLYLSRSLKMSKMHPISGKNYYSIISDIKFKDMCDELFEAIWNDKRDVVIDDKEEIIERISKSISYTRIMSENLTEITK</sequence>
<reference evidence="1 2" key="1">
    <citation type="submission" date="2020-08" db="EMBL/GenBank/DDBJ databases">
        <authorList>
            <person name="Liu C."/>
            <person name="Sun Q."/>
        </authorList>
    </citation>
    <scope>NUCLEOTIDE SEQUENCE [LARGE SCALE GENOMIC DNA]</scope>
    <source>
        <strain evidence="1 2">NSJ-18</strain>
    </source>
</reference>
<name>A0ABR7JSI9_9FIRM</name>
<accession>A0ABR7JSI9</accession>
<comment type="caution">
    <text evidence="1">The sequence shown here is derived from an EMBL/GenBank/DDBJ whole genome shotgun (WGS) entry which is preliminary data.</text>
</comment>
<protein>
    <recommendedName>
        <fullName evidence="3">HTH cro/C1-type domain-containing protein</fullName>
    </recommendedName>
</protein>
<organism evidence="1 2">
    <name type="scientific">Romboutsia faecis</name>
    <dbReference type="NCBI Taxonomy" id="2764597"/>
    <lineage>
        <taxon>Bacteria</taxon>
        <taxon>Bacillati</taxon>
        <taxon>Bacillota</taxon>
        <taxon>Clostridia</taxon>
        <taxon>Peptostreptococcales</taxon>
        <taxon>Peptostreptococcaceae</taxon>
        <taxon>Romboutsia</taxon>
    </lineage>
</organism>
<evidence type="ECO:0000313" key="1">
    <source>
        <dbReference type="EMBL" id="MBC5997835.1"/>
    </source>
</evidence>
<gene>
    <name evidence="1" type="ORF">H8923_13810</name>
</gene>